<dbReference type="InterPro" id="IPR036291">
    <property type="entry name" value="NAD(P)-bd_dom_sf"/>
</dbReference>
<accession>A0A7R9KFL5</accession>
<dbReference type="EMBL" id="OC855455">
    <property type="protein sequence ID" value="CAD7622015.1"/>
    <property type="molecule type" value="Genomic_DNA"/>
</dbReference>
<reference evidence="2" key="1">
    <citation type="submission" date="2020-11" db="EMBL/GenBank/DDBJ databases">
        <authorList>
            <person name="Tran Van P."/>
        </authorList>
    </citation>
    <scope>NUCLEOTIDE SEQUENCE</scope>
</reference>
<dbReference type="SUPFAM" id="SSF51735">
    <property type="entry name" value="NAD(P)-binding Rossmann-fold domains"/>
    <property type="match status" value="1"/>
</dbReference>
<protein>
    <submittedName>
        <fullName evidence="2">Uncharacterized protein</fullName>
    </submittedName>
</protein>
<dbReference type="PRINTS" id="PR00080">
    <property type="entry name" value="SDRFAMILY"/>
</dbReference>
<dbReference type="FunFam" id="3.40.50.720:FF:000084">
    <property type="entry name" value="Short-chain dehydrogenase reductase"/>
    <property type="match status" value="1"/>
</dbReference>
<dbReference type="EMBL" id="CAJPIZ010000880">
    <property type="protein sequence ID" value="CAG2102445.1"/>
    <property type="molecule type" value="Genomic_DNA"/>
</dbReference>
<dbReference type="Proteomes" id="UP000759131">
    <property type="component" value="Unassembled WGS sequence"/>
</dbReference>
<dbReference type="InterPro" id="IPR002347">
    <property type="entry name" value="SDR_fam"/>
</dbReference>
<dbReference type="Gene3D" id="3.40.50.720">
    <property type="entry name" value="NAD(P)-binding Rossmann-like Domain"/>
    <property type="match status" value="1"/>
</dbReference>
<dbReference type="OrthoDB" id="47007at2759"/>
<evidence type="ECO:0000313" key="2">
    <source>
        <dbReference type="EMBL" id="CAD7622015.1"/>
    </source>
</evidence>
<evidence type="ECO:0000256" key="1">
    <source>
        <dbReference type="ARBA" id="ARBA00023002"/>
    </source>
</evidence>
<evidence type="ECO:0000313" key="3">
    <source>
        <dbReference type="Proteomes" id="UP000759131"/>
    </source>
</evidence>
<organism evidence="2">
    <name type="scientific">Medioppia subpectinata</name>
    <dbReference type="NCBI Taxonomy" id="1979941"/>
    <lineage>
        <taxon>Eukaryota</taxon>
        <taxon>Metazoa</taxon>
        <taxon>Ecdysozoa</taxon>
        <taxon>Arthropoda</taxon>
        <taxon>Chelicerata</taxon>
        <taxon>Arachnida</taxon>
        <taxon>Acari</taxon>
        <taxon>Acariformes</taxon>
        <taxon>Sarcoptiformes</taxon>
        <taxon>Oribatida</taxon>
        <taxon>Brachypylina</taxon>
        <taxon>Oppioidea</taxon>
        <taxon>Oppiidae</taxon>
        <taxon>Medioppia</taxon>
    </lineage>
</organism>
<keyword evidence="1" id="KW-0560">Oxidoreductase</keyword>
<dbReference type="PRINTS" id="PR00081">
    <property type="entry name" value="GDHRDH"/>
</dbReference>
<dbReference type="PANTHER" id="PTHR43975">
    <property type="entry name" value="ZGC:101858"/>
    <property type="match status" value="1"/>
</dbReference>
<dbReference type="GO" id="GO:0016491">
    <property type="term" value="F:oxidoreductase activity"/>
    <property type="evidence" value="ECO:0007669"/>
    <property type="project" value="UniProtKB-KW"/>
</dbReference>
<dbReference type="AlphaFoldDB" id="A0A7R9KFL5"/>
<gene>
    <name evidence="2" type="ORF">OSB1V03_LOCUS2484</name>
</gene>
<dbReference type="PANTHER" id="PTHR43975:SF2">
    <property type="entry name" value="EG:BACR7A4.14 PROTEIN-RELATED"/>
    <property type="match status" value="1"/>
</dbReference>
<keyword evidence="3" id="KW-1185">Reference proteome</keyword>
<dbReference type="InterPro" id="IPR020904">
    <property type="entry name" value="Sc_DH/Rdtase_CS"/>
</dbReference>
<dbReference type="NCBIfam" id="NF005559">
    <property type="entry name" value="PRK07231.1"/>
    <property type="match status" value="1"/>
</dbReference>
<sequence length="261" mass="28443">MDFTRKVALITGSSSGIGAAIAIKLWSLGANVVITGRDDNRIQQVVDKCQNRDNQRALGVRTDLLGDKDIEELVAKTIKEFGKIDILVNNAGIGPTARFGDSAYLESYDRVMNTNVRCIQVLTQLVVPYLEKTRGNIVNISSIASLNPTPEATSYCMAKSALDMFTKCLALQLGPRGIRVNSVNPAVIRTPFFETLTGTKNTELFLENRCREWYPLGRMGEPEDVAEAVAFLCSPITASFITGLIMPVDGGSFRAPAPKHS</sequence>
<name>A0A7R9KFL5_9ACAR</name>
<proteinExistence type="predicted"/>
<dbReference type="PROSITE" id="PS00061">
    <property type="entry name" value="ADH_SHORT"/>
    <property type="match status" value="1"/>
</dbReference>
<dbReference type="Pfam" id="PF13561">
    <property type="entry name" value="adh_short_C2"/>
    <property type="match status" value="1"/>
</dbReference>